<dbReference type="EMBL" id="BMLG01000029">
    <property type="protein sequence ID" value="GGM42367.1"/>
    <property type="molecule type" value="Genomic_DNA"/>
</dbReference>
<dbReference type="Proteomes" id="UP000618460">
    <property type="component" value="Unassembled WGS sequence"/>
</dbReference>
<dbReference type="RefSeq" id="WP_117157076.1">
    <property type="nucleotide sequence ID" value="NZ_BMLG01000029.1"/>
</dbReference>
<gene>
    <name evidence="1" type="ORF">GCM10011351_30510</name>
</gene>
<sequence length="212" mass="23979">MTILMGMAVYPPEGKPYALMVADSMSSQLVYSYNQHSGEHEVSGTEYKENVKKLHRFNDNFIIGFEGMLVGDIHHKTIDRLHGLIDPGEDLNAIHKKVVDLIVDTFPEGSSLDAQYSVIMCGFIEGIPSLNQTIFRNNKIIQSIIQKPNKASFKPIFDPQTTVEMIDRFRSKVLQYDSKNLSLFRKALVELAKDTSKLSTGSNDKIKVERLR</sequence>
<keyword evidence="2" id="KW-1185">Reference proteome</keyword>
<evidence type="ECO:0000313" key="1">
    <source>
        <dbReference type="EMBL" id="GGM42367.1"/>
    </source>
</evidence>
<evidence type="ECO:0000313" key="2">
    <source>
        <dbReference type="Proteomes" id="UP000618460"/>
    </source>
</evidence>
<name>A0A917TX30_9BACI</name>
<protein>
    <submittedName>
        <fullName evidence="1">Uncharacterized protein</fullName>
    </submittedName>
</protein>
<accession>A0A917TX30</accession>
<dbReference type="OrthoDB" id="9772456at2"/>
<reference evidence="1" key="2">
    <citation type="submission" date="2020-09" db="EMBL/GenBank/DDBJ databases">
        <authorList>
            <person name="Sun Q."/>
            <person name="Zhou Y."/>
        </authorList>
    </citation>
    <scope>NUCLEOTIDE SEQUENCE</scope>
    <source>
        <strain evidence="1">CGMCC 1.6333</strain>
    </source>
</reference>
<dbReference type="AlphaFoldDB" id="A0A917TX30"/>
<proteinExistence type="predicted"/>
<organism evidence="1 2">
    <name type="scientific">Paraliobacillus quinghaiensis</name>
    <dbReference type="NCBI Taxonomy" id="470815"/>
    <lineage>
        <taxon>Bacteria</taxon>
        <taxon>Bacillati</taxon>
        <taxon>Bacillota</taxon>
        <taxon>Bacilli</taxon>
        <taxon>Bacillales</taxon>
        <taxon>Bacillaceae</taxon>
        <taxon>Paraliobacillus</taxon>
    </lineage>
</organism>
<reference evidence="1" key="1">
    <citation type="journal article" date="2014" name="Int. J. Syst. Evol. Microbiol.">
        <title>Complete genome sequence of Corynebacterium casei LMG S-19264T (=DSM 44701T), isolated from a smear-ripened cheese.</title>
        <authorList>
            <consortium name="US DOE Joint Genome Institute (JGI-PGF)"/>
            <person name="Walter F."/>
            <person name="Albersmeier A."/>
            <person name="Kalinowski J."/>
            <person name="Ruckert C."/>
        </authorList>
    </citation>
    <scope>NUCLEOTIDE SEQUENCE</scope>
    <source>
        <strain evidence="1">CGMCC 1.6333</strain>
    </source>
</reference>
<comment type="caution">
    <text evidence="1">The sequence shown here is derived from an EMBL/GenBank/DDBJ whole genome shotgun (WGS) entry which is preliminary data.</text>
</comment>